<dbReference type="InterPro" id="IPR006311">
    <property type="entry name" value="TAT_signal"/>
</dbReference>
<keyword evidence="4" id="KW-1185">Reference proteome</keyword>
<evidence type="ECO:0000313" key="3">
    <source>
        <dbReference type="EMBL" id="NKY16870.1"/>
    </source>
</evidence>
<organism evidence="3 4">
    <name type="scientific">Tsukamurella spumae</name>
    <dbReference type="NCBI Taxonomy" id="44753"/>
    <lineage>
        <taxon>Bacteria</taxon>
        <taxon>Bacillati</taxon>
        <taxon>Actinomycetota</taxon>
        <taxon>Actinomycetes</taxon>
        <taxon>Mycobacteriales</taxon>
        <taxon>Tsukamurellaceae</taxon>
        <taxon>Tsukamurella</taxon>
    </lineage>
</organism>
<keyword evidence="2" id="KW-0732">Signal</keyword>
<evidence type="ECO:0008006" key="5">
    <source>
        <dbReference type="Google" id="ProtNLM"/>
    </source>
</evidence>
<reference evidence="3 4" key="1">
    <citation type="submission" date="2020-04" db="EMBL/GenBank/DDBJ databases">
        <title>MicrobeNet Type strains.</title>
        <authorList>
            <person name="Nicholson A.C."/>
        </authorList>
    </citation>
    <scope>NUCLEOTIDE SEQUENCE [LARGE SCALE GENOMIC DNA]</scope>
    <source>
        <strain evidence="3 4">DSM 44113</strain>
    </source>
</reference>
<proteinExistence type="predicted"/>
<dbReference type="Proteomes" id="UP000582646">
    <property type="component" value="Unassembled WGS sequence"/>
</dbReference>
<accession>A0A846WYK9</accession>
<dbReference type="AlphaFoldDB" id="A0A846WYK9"/>
<evidence type="ECO:0000256" key="2">
    <source>
        <dbReference type="SAM" id="SignalP"/>
    </source>
</evidence>
<comment type="caution">
    <text evidence="3">The sequence shown here is derived from an EMBL/GenBank/DDBJ whole genome shotgun (WGS) entry which is preliminary data.</text>
</comment>
<dbReference type="PROSITE" id="PS51318">
    <property type="entry name" value="TAT"/>
    <property type="match status" value="1"/>
</dbReference>
<dbReference type="EMBL" id="JAAXOQ010000001">
    <property type="protein sequence ID" value="NKY16870.1"/>
    <property type="molecule type" value="Genomic_DNA"/>
</dbReference>
<protein>
    <recommendedName>
        <fullName evidence="5">DUF1501 domain-containing protein</fullName>
    </recommendedName>
</protein>
<feature type="region of interest" description="Disordered" evidence="1">
    <location>
        <begin position="118"/>
        <end position="161"/>
    </location>
</feature>
<evidence type="ECO:0000313" key="4">
    <source>
        <dbReference type="Proteomes" id="UP000582646"/>
    </source>
</evidence>
<name>A0A846WYK9_9ACTN</name>
<feature type="chain" id="PRO_5032465651" description="DUF1501 domain-containing protein" evidence="2">
    <location>
        <begin position="18"/>
        <end position="161"/>
    </location>
</feature>
<gene>
    <name evidence="3" type="ORF">HF999_00545</name>
</gene>
<sequence length="161" mass="16981">MVQLTRRSLLVSGTAVAAVGGLAASGVLTWDELHRRAGERAPDAGSGTVVIVTLYGGNDGLSTLVPYADPAYHDARPELAFTADQVQRLDNRYGLNPEMKGLAGLFRANKLAIVRGVGYRTPTDPTSGRWTSGRPPPRRSRCRPGGSDDGSTRPGTIPSAP</sequence>
<evidence type="ECO:0000256" key="1">
    <source>
        <dbReference type="SAM" id="MobiDB-lite"/>
    </source>
</evidence>
<feature type="signal peptide" evidence="2">
    <location>
        <begin position="1"/>
        <end position="17"/>
    </location>
</feature>